<protein>
    <submittedName>
        <fullName evidence="2">Helix-turn-helix domain-containing protein</fullName>
    </submittedName>
</protein>
<feature type="domain" description="Mga helix-turn-helix" evidence="1">
    <location>
        <begin position="74"/>
        <end position="155"/>
    </location>
</feature>
<dbReference type="InterPro" id="IPR007737">
    <property type="entry name" value="Mga_HTH"/>
</dbReference>
<evidence type="ECO:0000313" key="2">
    <source>
        <dbReference type="EMBL" id="MBF8807389.1"/>
    </source>
</evidence>
<proteinExistence type="predicted"/>
<dbReference type="EMBL" id="JADAKE010000005">
    <property type="protein sequence ID" value="MBF8807389.1"/>
    <property type="molecule type" value="Genomic_DNA"/>
</dbReference>
<dbReference type="Pfam" id="PF05043">
    <property type="entry name" value="Mga"/>
    <property type="match status" value="1"/>
</dbReference>
<comment type="caution">
    <text evidence="2">The sequence shown here is derived from an EMBL/GenBank/DDBJ whole genome shotgun (WGS) entry which is preliminary data.</text>
</comment>
<name>A0A931F823_9ENTE</name>
<keyword evidence="3" id="KW-1185">Reference proteome</keyword>
<dbReference type="AlphaFoldDB" id="A0A931F823"/>
<evidence type="ECO:0000313" key="3">
    <source>
        <dbReference type="Proteomes" id="UP000637757"/>
    </source>
</evidence>
<accession>A0A931F823</accession>
<gene>
    <name evidence="2" type="ORF">IC227_01960</name>
</gene>
<dbReference type="Proteomes" id="UP000637757">
    <property type="component" value="Unassembled WGS sequence"/>
</dbReference>
<reference evidence="2" key="1">
    <citation type="submission" date="2020-09" db="EMBL/GenBank/DDBJ databases">
        <title>Genomic insights into the novelty and pathogenicity of a unique biofilm-forming Enterococcus sp. bacteria (Enterococcus lacertideformus) identified in reptiles.</title>
        <authorList>
            <person name="Agius J.E."/>
            <person name="Phalen D.N."/>
            <person name="Rose K."/>
            <person name="Eden J.-S."/>
        </authorList>
    </citation>
    <scope>NUCLEOTIDE SEQUENCE</scope>
    <source>
        <strain evidence="2">PHRS 0518</strain>
    </source>
</reference>
<sequence length="501" mass="59515">MLDHFLETRIRKKIRLCDLLIENKISDIKHLSRCCSLTETSTRDFLQELNSDFSGIAQIILGRNFADIEIYEGVSKNELFYAIYEQSIFLECLKFLLLNVNSPFTVFVDEYFLSIAQAYRIKQRCAYYLQMIGLTLNKNTVEGEEYRIRFLIALLEYRFGIHCYEFSRQEIDLAHSFILSINPLLTKDFLEKTTDEFGFFEYLCILSWKRRNYSPFTESPKELNKVKELFAYKKIKKHADLTIERTLNIKFTENDYDYLLLIYCCTHNCLFSDQWTEDDAAQVNELIFNNPKSTMLLDLFENNFERVGEQLVKDPILKTVIIYLYKKFLLDLQGIIPSRNPSFFVGKKEFEKSIFLKTKEVIYQWMLKKGSKRPIDHNQLIYLSMQIELILRQYIPPTKIMIVSASLPNIEIIKLTLYRVFSDKKIHIESILIGTDPLENLNNLRNSVILVNKKYQKLLNKYKLEKNNKLIITSIDLELYHINRINRALFYYEKKKINKMI</sequence>
<organism evidence="2 3">
    <name type="scientific">Enterococcus lacertideformus</name>
    <dbReference type="NCBI Taxonomy" id="2771493"/>
    <lineage>
        <taxon>Bacteria</taxon>
        <taxon>Bacillati</taxon>
        <taxon>Bacillota</taxon>
        <taxon>Bacilli</taxon>
        <taxon>Lactobacillales</taxon>
        <taxon>Enterococcaceae</taxon>
        <taxon>Enterococcus</taxon>
    </lineage>
</organism>
<evidence type="ECO:0000259" key="1">
    <source>
        <dbReference type="Pfam" id="PF05043"/>
    </source>
</evidence>